<comment type="caution">
    <text evidence="3">The sequence shown here is derived from an EMBL/GenBank/DDBJ whole genome shotgun (WGS) entry which is preliminary data.</text>
</comment>
<dbReference type="OrthoDB" id="2796825at2759"/>
<feature type="transmembrane region" description="Helical" evidence="2">
    <location>
        <begin position="213"/>
        <end position="235"/>
    </location>
</feature>
<sequence>MASTDTVIERSYYIGLILGAMLYGLELYIFFQSIYCLLTRSSRRQHTLFYIAYSVIMLLLLTIAVATDSVLGQLMWIEHRDIPGGPPAYLQQSLTTWWQTLGSTADLASNVLGDGLLLYRCYMVWGSRLSIVALPFLVYLGSFVLSIFTIIESVSPGSNIVKGATISFEVPYMALSVGLNIIVTLLISSRLFMMRRQIAKVMAPELANTYTNIIAILVESAAPLAIAGILAIIFIQRESPVLYTFVQLWGAVCVLSPQFIILRVAMGEAWSRETISRFSRLSGPPVFAPNISGTVDSSQTHIARNAERRTESEKLDGMPNGLSQSVTVFDV</sequence>
<evidence type="ECO:0000256" key="2">
    <source>
        <dbReference type="SAM" id="Phobius"/>
    </source>
</evidence>
<feature type="transmembrane region" description="Helical" evidence="2">
    <location>
        <begin position="50"/>
        <end position="77"/>
    </location>
</feature>
<feature type="compositionally biased region" description="Polar residues" evidence="1">
    <location>
        <begin position="321"/>
        <end position="331"/>
    </location>
</feature>
<feature type="region of interest" description="Disordered" evidence="1">
    <location>
        <begin position="307"/>
        <end position="331"/>
    </location>
</feature>
<reference evidence="3 4" key="1">
    <citation type="submission" date="2019-02" db="EMBL/GenBank/DDBJ databases">
        <title>Genome sequencing of the rare red list fungi Hericium alpestre (H. flagellum).</title>
        <authorList>
            <person name="Buettner E."/>
            <person name="Kellner H."/>
        </authorList>
    </citation>
    <scope>NUCLEOTIDE SEQUENCE [LARGE SCALE GENOMIC DNA]</scope>
    <source>
        <strain evidence="3 4">DSM 108284</strain>
    </source>
</reference>
<gene>
    <name evidence="3" type="ORF">EWM64_g865</name>
</gene>
<dbReference type="EMBL" id="SFCI01000049">
    <property type="protein sequence ID" value="TFY83148.1"/>
    <property type="molecule type" value="Genomic_DNA"/>
</dbReference>
<keyword evidence="2" id="KW-0812">Transmembrane</keyword>
<feature type="transmembrane region" description="Helical" evidence="2">
    <location>
        <begin position="241"/>
        <end position="262"/>
    </location>
</feature>
<keyword evidence="2" id="KW-1133">Transmembrane helix</keyword>
<dbReference type="AlphaFoldDB" id="A0A4Z0AC02"/>
<feature type="compositionally biased region" description="Basic and acidic residues" evidence="1">
    <location>
        <begin position="307"/>
        <end position="316"/>
    </location>
</feature>
<keyword evidence="4" id="KW-1185">Reference proteome</keyword>
<organism evidence="3 4">
    <name type="scientific">Hericium alpestre</name>
    <dbReference type="NCBI Taxonomy" id="135208"/>
    <lineage>
        <taxon>Eukaryota</taxon>
        <taxon>Fungi</taxon>
        <taxon>Dikarya</taxon>
        <taxon>Basidiomycota</taxon>
        <taxon>Agaricomycotina</taxon>
        <taxon>Agaricomycetes</taxon>
        <taxon>Russulales</taxon>
        <taxon>Hericiaceae</taxon>
        <taxon>Hericium</taxon>
    </lineage>
</organism>
<evidence type="ECO:0000256" key="1">
    <source>
        <dbReference type="SAM" id="MobiDB-lite"/>
    </source>
</evidence>
<proteinExistence type="predicted"/>
<feature type="transmembrane region" description="Helical" evidence="2">
    <location>
        <begin position="171"/>
        <end position="192"/>
    </location>
</feature>
<feature type="transmembrane region" description="Helical" evidence="2">
    <location>
        <begin position="131"/>
        <end position="151"/>
    </location>
</feature>
<accession>A0A4Z0AC02</accession>
<name>A0A4Z0AC02_9AGAM</name>
<keyword evidence="2" id="KW-0472">Membrane</keyword>
<evidence type="ECO:0000313" key="4">
    <source>
        <dbReference type="Proteomes" id="UP000298061"/>
    </source>
</evidence>
<feature type="transmembrane region" description="Helical" evidence="2">
    <location>
        <begin position="12"/>
        <end position="38"/>
    </location>
</feature>
<evidence type="ECO:0000313" key="3">
    <source>
        <dbReference type="EMBL" id="TFY83148.1"/>
    </source>
</evidence>
<protein>
    <submittedName>
        <fullName evidence="3">Uncharacterized protein</fullName>
    </submittedName>
</protein>
<dbReference type="Proteomes" id="UP000298061">
    <property type="component" value="Unassembled WGS sequence"/>
</dbReference>